<evidence type="ECO:0000256" key="1">
    <source>
        <dbReference type="ARBA" id="ARBA00004430"/>
    </source>
</evidence>
<feature type="compositionally biased region" description="Basic and acidic residues" evidence="11">
    <location>
        <begin position="312"/>
        <end position="321"/>
    </location>
</feature>
<evidence type="ECO:0000313" key="12">
    <source>
        <dbReference type="EMBL" id="GIQ86569.1"/>
    </source>
</evidence>
<sequence length="454" mass="49858">MEGLVPQTDICLSIDSDLILIDGEEARVQQEYLDENSRTRSVSVETGVETAAGGKILRNQFNFCHRGTQCFTAKPRDRCVVTDPPRSGMARGSFSPSLIHDAYQAKTKQREEGIVKKPRRQDTKNQKISLDYPVCDLVTSAQAVDQSVNSRLLVGLGLVERMVAENTNAEILRDYRYWEDPSDQFKEGKGSLLPLWSFSVAETKGKTVTCMDWHPTYEDLFAAGYGTYQFQASTTSSGSHIALFSLKNPYHPEILIPVHTHVQSIAWHPARLDCLVAGFYDGTVAVFEVSPLSRVSQEDQALTRGRGGASHTQDKEREGHHAASSGLGYRLIAKSTAASGKHVAPVWSVKWARTDIGRGMVFYSASGDGTVCSWHVVKGLLKLGSVLQLKEEGSNEDGSAITSSATCLVFNPTPGLGWMYAVGTDNGLIRLCSTAYNDSYLHTYHPHSLSIYAL</sequence>
<dbReference type="EMBL" id="BDIP01002618">
    <property type="protein sequence ID" value="GIQ86569.1"/>
    <property type="molecule type" value="Genomic_DNA"/>
</dbReference>
<dbReference type="InterPro" id="IPR015943">
    <property type="entry name" value="WD40/YVTN_repeat-like_dom_sf"/>
</dbReference>
<evidence type="ECO:0000256" key="3">
    <source>
        <dbReference type="ARBA" id="ARBA00022490"/>
    </source>
</evidence>
<keyword evidence="9" id="KW-0206">Cytoskeleton</keyword>
<dbReference type="PANTHER" id="PTHR12442">
    <property type="entry name" value="DYNEIN INTERMEDIATE CHAIN"/>
    <property type="match status" value="1"/>
</dbReference>
<evidence type="ECO:0000256" key="5">
    <source>
        <dbReference type="ARBA" id="ARBA00022701"/>
    </source>
</evidence>
<evidence type="ECO:0000256" key="11">
    <source>
        <dbReference type="SAM" id="MobiDB-lite"/>
    </source>
</evidence>
<gene>
    <name evidence="12" type="ORF">KIPB_008447</name>
</gene>
<evidence type="ECO:0000256" key="8">
    <source>
        <dbReference type="ARBA" id="ARBA00023175"/>
    </source>
</evidence>
<comment type="caution">
    <text evidence="12">The sequence shown here is derived from an EMBL/GenBank/DDBJ whole genome shotgun (WGS) entry which is preliminary data.</text>
</comment>
<keyword evidence="7" id="KW-0243">Dynein</keyword>
<keyword evidence="6" id="KW-0677">Repeat</keyword>
<reference evidence="12 13" key="1">
    <citation type="journal article" date="2018" name="PLoS ONE">
        <title>The draft genome of Kipferlia bialata reveals reductive genome evolution in fornicate parasites.</title>
        <authorList>
            <person name="Tanifuji G."/>
            <person name="Takabayashi S."/>
            <person name="Kume K."/>
            <person name="Takagi M."/>
            <person name="Nakayama T."/>
            <person name="Kamikawa R."/>
            <person name="Inagaki Y."/>
            <person name="Hashimoto T."/>
        </authorList>
    </citation>
    <scope>NUCLEOTIDE SEQUENCE [LARGE SCALE GENOMIC DNA]</scope>
    <source>
        <strain evidence="12">NY0173</strain>
    </source>
</reference>
<evidence type="ECO:0000256" key="10">
    <source>
        <dbReference type="ARBA" id="ARBA00023273"/>
    </source>
</evidence>
<dbReference type="Gene3D" id="2.130.10.10">
    <property type="entry name" value="YVTN repeat-like/Quinoprotein amine dehydrogenase"/>
    <property type="match status" value="2"/>
</dbReference>
<comment type="subcellular location">
    <subcellularLocation>
        <location evidence="1">Cytoplasm</location>
        <location evidence="1">Cytoskeleton</location>
        <location evidence="1">Cilium axoneme</location>
    </subcellularLocation>
</comment>
<evidence type="ECO:0000256" key="7">
    <source>
        <dbReference type="ARBA" id="ARBA00023017"/>
    </source>
</evidence>
<accession>A0A9K3D3F0</accession>
<comment type="similarity">
    <text evidence="2">Belongs to the dynein intermediate chain family.</text>
</comment>
<dbReference type="Proteomes" id="UP000265618">
    <property type="component" value="Unassembled WGS sequence"/>
</dbReference>
<keyword evidence="8" id="KW-0505">Motor protein</keyword>
<evidence type="ECO:0000256" key="6">
    <source>
        <dbReference type="ARBA" id="ARBA00022737"/>
    </source>
</evidence>
<dbReference type="GO" id="GO:0036157">
    <property type="term" value="C:outer dynein arm"/>
    <property type="evidence" value="ECO:0007669"/>
    <property type="project" value="TreeGrafter"/>
</dbReference>
<dbReference type="InterPro" id="IPR050687">
    <property type="entry name" value="Dynein_IC"/>
</dbReference>
<feature type="region of interest" description="Disordered" evidence="11">
    <location>
        <begin position="298"/>
        <end position="324"/>
    </location>
</feature>
<dbReference type="InterPro" id="IPR036322">
    <property type="entry name" value="WD40_repeat_dom_sf"/>
</dbReference>
<name>A0A9K3D3F0_9EUKA</name>
<keyword evidence="3" id="KW-0963">Cytoplasm</keyword>
<keyword evidence="10" id="KW-0966">Cell projection</keyword>
<dbReference type="PANTHER" id="PTHR12442:SF11">
    <property type="entry name" value="DYNEIN AXONEMAL INTERMEDIATE CHAIN 1"/>
    <property type="match status" value="1"/>
</dbReference>
<feature type="non-terminal residue" evidence="12">
    <location>
        <position position="1"/>
    </location>
</feature>
<dbReference type="GO" id="GO:0036158">
    <property type="term" value="P:outer dynein arm assembly"/>
    <property type="evidence" value="ECO:0007669"/>
    <property type="project" value="TreeGrafter"/>
</dbReference>
<dbReference type="SUPFAM" id="SSF50978">
    <property type="entry name" value="WD40 repeat-like"/>
    <property type="match status" value="1"/>
</dbReference>
<protein>
    <submittedName>
        <fullName evidence="12">Uncharacterized protein</fullName>
    </submittedName>
</protein>
<dbReference type="GO" id="GO:0045503">
    <property type="term" value="F:dynein light chain binding"/>
    <property type="evidence" value="ECO:0007669"/>
    <property type="project" value="TreeGrafter"/>
</dbReference>
<dbReference type="GO" id="GO:0003341">
    <property type="term" value="P:cilium movement"/>
    <property type="evidence" value="ECO:0007669"/>
    <property type="project" value="TreeGrafter"/>
</dbReference>
<evidence type="ECO:0000313" key="13">
    <source>
        <dbReference type="Proteomes" id="UP000265618"/>
    </source>
</evidence>
<dbReference type="GO" id="GO:0045504">
    <property type="term" value="F:dynein heavy chain binding"/>
    <property type="evidence" value="ECO:0007669"/>
    <property type="project" value="TreeGrafter"/>
</dbReference>
<evidence type="ECO:0000256" key="2">
    <source>
        <dbReference type="ARBA" id="ARBA00011059"/>
    </source>
</evidence>
<evidence type="ECO:0000256" key="4">
    <source>
        <dbReference type="ARBA" id="ARBA00022574"/>
    </source>
</evidence>
<dbReference type="SMART" id="SM00320">
    <property type="entry name" value="WD40"/>
    <property type="match status" value="2"/>
</dbReference>
<organism evidence="12 13">
    <name type="scientific">Kipferlia bialata</name>
    <dbReference type="NCBI Taxonomy" id="797122"/>
    <lineage>
        <taxon>Eukaryota</taxon>
        <taxon>Metamonada</taxon>
        <taxon>Carpediemonas-like organisms</taxon>
        <taxon>Kipferlia</taxon>
    </lineage>
</organism>
<proteinExistence type="inferred from homology"/>
<dbReference type="AlphaFoldDB" id="A0A9K3D3F0"/>
<keyword evidence="4" id="KW-0853">WD repeat</keyword>
<evidence type="ECO:0000256" key="9">
    <source>
        <dbReference type="ARBA" id="ARBA00023212"/>
    </source>
</evidence>
<dbReference type="OrthoDB" id="366230at2759"/>
<dbReference type="GO" id="GO:0005874">
    <property type="term" value="C:microtubule"/>
    <property type="evidence" value="ECO:0007669"/>
    <property type="project" value="UniProtKB-KW"/>
</dbReference>
<keyword evidence="5" id="KW-0493">Microtubule</keyword>
<keyword evidence="13" id="KW-1185">Reference proteome</keyword>
<dbReference type="InterPro" id="IPR001680">
    <property type="entry name" value="WD40_rpt"/>
</dbReference>